<dbReference type="PRINTS" id="PR00421">
    <property type="entry name" value="THIOREDOXIN"/>
</dbReference>
<dbReference type="InterPro" id="IPR036249">
    <property type="entry name" value="Thioredoxin-like_sf"/>
</dbReference>
<dbReference type="PANTHER" id="PTHR45663:SF16">
    <property type="entry name" value="THIOREDOXIN M4, CHLOROPLASTIC"/>
    <property type="match status" value="1"/>
</dbReference>
<dbReference type="Pfam" id="PF00085">
    <property type="entry name" value="Thioredoxin"/>
    <property type="match status" value="1"/>
</dbReference>
<gene>
    <name evidence="7" type="ORF">Prudu_012176</name>
</gene>
<evidence type="ECO:0000256" key="5">
    <source>
        <dbReference type="ARBA" id="ARBA00023284"/>
    </source>
</evidence>
<protein>
    <submittedName>
        <fullName evidence="7">Thioredoxin M-type 4</fullName>
    </submittedName>
</protein>
<dbReference type="FunFam" id="3.40.30.10:FF:000001">
    <property type="entry name" value="Thioredoxin"/>
    <property type="match status" value="1"/>
</dbReference>
<feature type="non-terminal residue" evidence="7">
    <location>
        <position position="289"/>
    </location>
</feature>
<dbReference type="GO" id="GO:0015035">
    <property type="term" value="F:protein-disulfide reductase activity"/>
    <property type="evidence" value="ECO:0007669"/>
    <property type="project" value="InterPro"/>
</dbReference>
<dbReference type="EMBL" id="AP019300">
    <property type="protein sequence ID" value="BBH01798.1"/>
    <property type="molecule type" value="Genomic_DNA"/>
</dbReference>
<proteinExistence type="predicted"/>
<evidence type="ECO:0000256" key="4">
    <source>
        <dbReference type="ARBA" id="ARBA00023157"/>
    </source>
</evidence>
<keyword evidence="1" id="KW-0813">Transport</keyword>
<feature type="domain" description="Thioredoxin" evidence="6">
    <location>
        <begin position="144"/>
        <end position="261"/>
    </location>
</feature>
<accession>A0A4Y1RD36</accession>
<dbReference type="AlphaFoldDB" id="A0A4Y1RD36"/>
<evidence type="ECO:0000256" key="2">
    <source>
        <dbReference type="ARBA" id="ARBA00022946"/>
    </source>
</evidence>
<dbReference type="InterPro" id="IPR017937">
    <property type="entry name" value="Thioredoxin_CS"/>
</dbReference>
<dbReference type="SUPFAM" id="SSF52833">
    <property type="entry name" value="Thioredoxin-like"/>
    <property type="match status" value="1"/>
</dbReference>
<keyword evidence="4" id="KW-1015">Disulfide bond</keyword>
<evidence type="ECO:0000256" key="1">
    <source>
        <dbReference type="ARBA" id="ARBA00022448"/>
    </source>
</evidence>
<keyword evidence="5" id="KW-0676">Redox-active center</keyword>
<dbReference type="InterPro" id="IPR013766">
    <property type="entry name" value="Thioredoxin_domain"/>
</dbReference>
<organism evidence="7">
    <name type="scientific">Prunus dulcis</name>
    <name type="common">Almond</name>
    <name type="synonym">Amygdalus dulcis</name>
    <dbReference type="NCBI Taxonomy" id="3755"/>
    <lineage>
        <taxon>Eukaryota</taxon>
        <taxon>Viridiplantae</taxon>
        <taxon>Streptophyta</taxon>
        <taxon>Embryophyta</taxon>
        <taxon>Tracheophyta</taxon>
        <taxon>Spermatophyta</taxon>
        <taxon>Magnoliopsida</taxon>
        <taxon>eudicotyledons</taxon>
        <taxon>Gunneridae</taxon>
        <taxon>Pentapetalae</taxon>
        <taxon>rosids</taxon>
        <taxon>fabids</taxon>
        <taxon>Rosales</taxon>
        <taxon>Rosaceae</taxon>
        <taxon>Amygdaloideae</taxon>
        <taxon>Amygdaleae</taxon>
        <taxon>Prunus</taxon>
    </lineage>
</organism>
<dbReference type="InterPro" id="IPR005746">
    <property type="entry name" value="Thioredoxin"/>
</dbReference>
<evidence type="ECO:0000256" key="3">
    <source>
        <dbReference type="ARBA" id="ARBA00022982"/>
    </source>
</evidence>
<dbReference type="NCBIfam" id="TIGR01068">
    <property type="entry name" value="thioredoxin"/>
    <property type="match status" value="1"/>
</dbReference>
<sequence length="289" mass="30470">VVRWWNLIGHFTKKAGRVKGEKLTPQLSSDPIILNALASHTPIHSLAACSDSISISISSINYSLRSSAAMATVLDSLVVPRSSALPSSAALSPIAAASSVSSLSGCSGLRHYRGLKVGSALRTRSIGSLSYGPAAGGARHRRGGLVVCEAQDTAVEVPPVTDATWQSLVLESDSPVLVEFWAPWCGPCRMIHPIIDELAKQYAGKLKCYKVNTDEGAAIATQYGIRSIPTVIIFKGGEKKDAVIGAVPKSTLTTSIENDSLKYNGEGVSHTQTTNVSLGFELETIGLQV</sequence>
<feature type="non-terminal residue" evidence="7">
    <location>
        <position position="1"/>
    </location>
</feature>
<evidence type="ECO:0000313" key="7">
    <source>
        <dbReference type="EMBL" id="BBH01798.1"/>
    </source>
</evidence>
<dbReference type="GO" id="GO:0008047">
    <property type="term" value="F:enzyme activator activity"/>
    <property type="evidence" value="ECO:0007669"/>
    <property type="project" value="UniProtKB-ARBA"/>
</dbReference>
<dbReference type="CDD" id="cd02947">
    <property type="entry name" value="TRX_family"/>
    <property type="match status" value="1"/>
</dbReference>
<dbReference type="Gene3D" id="3.40.30.10">
    <property type="entry name" value="Glutaredoxin"/>
    <property type="match status" value="1"/>
</dbReference>
<dbReference type="PROSITE" id="PS51352">
    <property type="entry name" value="THIOREDOXIN_2"/>
    <property type="match status" value="1"/>
</dbReference>
<name>A0A4Y1RD36_PRUDU</name>
<dbReference type="GO" id="GO:0005737">
    <property type="term" value="C:cytoplasm"/>
    <property type="evidence" value="ECO:0007669"/>
    <property type="project" value="TreeGrafter"/>
</dbReference>
<reference evidence="7" key="1">
    <citation type="journal article" date="2019" name="Science">
        <title>Mutation of a bHLH transcription factor allowed almond domestication.</title>
        <authorList>
            <person name="Sanchez-Perez R."/>
            <person name="Pavan S."/>
            <person name="Mazzeo R."/>
            <person name="Moldovan C."/>
            <person name="Aiese Cigliano R."/>
            <person name="Del Cueto J."/>
            <person name="Ricciardi F."/>
            <person name="Lotti C."/>
            <person name="Ricciardi L."/>
            <person name="Dicenta F."/>
            <person name="Lopez-Marques R.L."/>
            <person name="Lindberg Moller B."/>
        </authorList>
    </citation>
    <scope>NUCLEOTIDE SEQUENCE</scope>
</reference>
<evidence type="ECO:0000259" key="6">
    <source>
        <dbReference type="PROSITE" id="PS51352"/>
    </source>
</evidence>
<dbReference type="PROSITE" id="PS00194">
    <property type="entry name" value="THIOREDOXIN_1"/>
    <property type="match status" value="1"/>
</dbReference>
<dbReference type="PANTHER" id="PTHR45663">
    <property type="entry name" value="GEO12009P1"/>
    <property type="match status" value="1"/>
</dbReference>
<keyword evidence="3" id="KW-0249">Electron transport</keyword>
<keyword evidence="2" id="KW-0809">Transit peptide</keyword>